<evidence type="ECO:0000259" key="16">
    <source>
        <dbReference type="Pfam" id="PF00288"/>
    </source>
</evidence>
<reference evidence="18 19" key="1">
    <citation type="journal article" date="2016" name="Sci. Rep.">
        <title>Peltaster fructicola genome reveals evolution from an invasive phytopathogen to an ectophytic parasite.</title>
        <authorList>
            <person name="Xu C."/>
            <person name="Chen H."/>
            <person name="Gleason M.L."/>
            <person name="Xu J.R."/>
            <person name="Liu H."/>
            <person name="Zhang R."/>
            <person name="Sun G."/>
        </authorList>
    </citation>
    <scope>NUCLEOTIDE SEQUENCE [LARGE SCALE GENOMIC DNA]</scope>
    <source>
        <strain evidence="18 19">LNHT1506</strain>
    </source>
</reference>
<keyword evidence="5 15" id="KW-0808">Transferase</keyword>
<protein>
    <recommendedName>
        <fullName evidence="3 15">Phosphomevalonate kinase</fullName>
        <ecNumber evidence="3 15">2.7.4.2</ecNumber>
    </recommendedName>
</protein>
<dbReference type="Gene3D" id="3.30.230.10">
    <property type="match status" value="1"/>
</dbReference>
<dbReference type="InterPro" id="IPR013750">
    <property type="entry name" value="GHMP_kinase_C_dom"/>
</dbReference>
<evidence type="ECO:0000256" key="8">
    <source>
        <dbReference type="ARBA" id="ARBA00022840"/>
    </source>
</evidence>
<evidence type="ECO:0000256" key="13">
    <source>
        <dbReference type="ARBA" id="ARBA00023221"/>
    </source>
</evidence>
<dbReference type="PANTHER" id="PTHR31814">
    <property type="match status" value="1"/>
</dbReference>
<dbReference type="Pfam" id="PF00288">
    <property type="entry name" value="GHMP_kinases_N"/>
    <property type="match status" value="1"/>
</dbReference>
<organism evidence="18 19">
    <name type="scientific">Peltaster fructicola</name>
    <dbReference type="NCBI Taxonomy" id="286661"/>
    <lineage>
        <taxon>Eukaryota</taxon>
        <taxon>Fungi</taxon>
        <taxon>Dikarya</taxon>
        <taxon>Ascomycota</taxon>
        <taxon>Pezizomycotina</taxon>
        <taxon>Dothideomycetes</taxon>
        <taxon>Dothideomycetes incertae sedis</taxon>
        <taxon>Peltaster</taxon>
    </lineage>
</organism>
<comment type="similarity">
    <text evidence="2 15">Belongs to the GHMP kinase family. Mevalonate kinase subfamily.</text>
</comment>
<evidence type="ECO:0000256" key="15">
    <source>
        <dbReference type="PIRNR" id="PIRNR017288"/>
    </source>
</evidence>
<comment type="catalytic activity">
    <reaction evidence="14">
        <text>(R)-5-phosphomevalonate + ATP = (R)-5-diphosphomevalonate + ADP</text>
        <dbReference type="Rhea" id="RHEA:16341"/>
        <dbReference type="ChEBI" id="CHEBI:30616"/>
        <dbReference type="ChEBI" id="CHEBI:57557"/>
        <dbReference type="ChEBI" id="CHEBI:58146"/>
        <dbReference type="ChEBI" id="CHEBI:456216"/>
        <dbReference type="EC" id="2.7.4.2"/>
    </reaction>
    <physiologicalReaction direction="left-to-right" evidence="14">
        <dbReference type="Rhea" id="RHEA:16342"/>
    </physiologicalReaction>
</comment>
<dbReference type="PANTHER" id="PTHR31814:SF2">
    <property type="entry name" value="PHOSPHOMEVALONATE KINASE"/>
    <property type="match status" value="1"/>
</dbReference>
<comment type="pathway">
    <text evidence="1 15">Isoprenoid biosynthesis; isopentenyl diphosphate biosynthesis via mevalonate pathway; isopentenyl diphosphate from (R)-mevalonate: step 2/3.</text>
</comment>
<dbReference type="UniPathway" id="UPA00057">
    <property type="reaction ID" value="UER00099"/>
</dbReference>
<dbReference type="AlphaFoldDB" id="A0A6H0XVY6"/>
<dbReference type="EMBL" id="CP051141">
    <property type="protein sequence ID" value="QIW98845.1"/>
    <property type="molecule type" value="Genomic_DNA"/>
</dbReference>
<dbReference type="SUPFAM" id="SSF55060">
    <property type="entry name" value="GHMP Kinase, C-terminal domain"/>
    <property type="match status" value="1"/>
</dbReference>
<keyword evidence="4 15" id="KW-0444">Lipid biosynthesis</keyword>
<keyword evidence="10" id="KW-0756">Sterol biosynthesis</keyword>
<evidence type="ECO:0000256" key="14">
    <source>
        <dbReference type="ARBA" id="ARBA00029326"/>
    </source>
</evidence>
<evidence type="ECO:0000256" key="6">
    <source>
        <dbReference type="ARBA" id="ARBA00022741"/>
    </source>
</evidence>
<keyword evidence="12" id="KW-1207">Sterol metabolism</keyword>
<dbReference type="InterPro" id="IPR006204">
    <property type="entry name" value="GHMP_kinase_N_dom"/>
</dbReference>
<dbReference type="InterPro" id="IPR016005">
    <property type="entry name" value="Erg8"/>
</dbReference>
<evidence type="ECO:0000313" key="18">
    <source>
        <dbReference type="EMBL" id="QIW98845.1"/>
    </source>
</evidence>
<dbReference type="InterPro" id="IPR014721">
    <property type="entry name" value="Ribsml_uS5_D2-typ_fold_subgr"/>
</dbReference>
<keyword evidence="13 15" id="KW-0753">Steroid metabolism</keyword>
<evidence type="ECO:0000313" key="19">
    <source>
        <dbReference type="Proteomes" id="UP000503462"/>
    </source>
</evidence>
<dbReference type="EC" id="2.7.4.2" evidence="3 15"/>
<dbReference type="GO" id="GO:0010142">
    <property type="term" value="P:farnesyl diphosphate biosynthetic process, mevalonate pathway"/>
    <property type="evidence" value="ECO:0007669"/>
    <property type="project" value="TreeGrafter"/>
</dbReference>
<dbReference type="PIRSF" id="PIRSF017288">
    <property type="entry name" value="PMK_GHMP_euk"/>
    <property type="match status" value="1"/>
</dbReference>
<evidence type="ECO:0000256" key="12">
    <source>
        <dbReference type="ARBA" id="ARBA00023166"/>
    </source>
</evidence>
<keyword evidence="11 15" id="KW-0443">Lipid metabolism</keyword>
<accession>A0A6H0XVY6</accession>
<dbReference type="SUPFAM" id="SSF54211">
    <property type="entry name" value="Ribosomal protein S5 domain 2-like"/>
    <property type="match status" value="1"/>
</dbReference>
<evidence type="ECO:0000256" key="11">
    <source>
        <dbReference type="ARBA" id="ARBA00023098"/>
    </source>
</evidence>
<evidence type="ECO:0000256" key="10">
    <source>
        <dbReference type="ARBA" id="ARBA00023011"/>
    </source>
</evidence>
<evidence type="ECO:0000256" key="2">
    <source>
        <dbReference type="ARBA" id="ARBA00006495"/>
    </source>
</evidence>
<evidence type="ECO:0000256" key="3">
    <source>
        <dbReference type="ARBA" id="ARBA00012958"/>
    </source>
</evidence>
<evidence type="ECO:0000256" key="5">
    <source>
        <dbReference type="ARBA" id="ARBA00022679"/>
    </source>
</evidence>
<evidence type="ECO:0000256" key="1">
    <source>
        <dbReference type="ARBA" id="ARBA00005017"/>
    </source>
</evidence>
<name>A0A6H0XVY6_9PEZI</name>
<dbReference type="GO" id="GO:0004631">
    <property type="term" value="F:phosphomevalonate kinase activity"/>
    <property type="evidence" value="ECO:0007669"/>
    <property type="project" value="UniProtKB-UniRule"/>
</dbReference>
<feature type="domain" description="GHMP kinase N-terminal" evidence="16">
    <location>
        <begin position="153"/>
        <end position="217"/>
    </location>
</feature>
<dbReference type="InterPro" id="IPR036554">
    <property type="entry name" value="GHMP_kinase_C_sf"/>
</dbReference>
<keyword evidence="7 15" id="KW-0418">Kinase</keyword>
<dbReference type="OrthoDB" id="10262935at2759"/>
<feature type="domain" description="GHMP kinase C-terminal" evidence="17">
    <location>
        <begin position="336"/>
        <end position="399"/>
    </location>
</feature>
<keyword evidence="9 15" id="KW-0752">Steroid biosynthesis</keyword>
<dbReference type="InterPro" id="IPR035102">
    <property type="entry name" value="Phosphomevalonate_kinase"/>
</dbReference>
<dbReference type="Gene3D" id="3.30.70.890">
    <property type="entry name" value="GHMP kinase, C-terminal domain"/>
    <property type="match status" value="1"/>
</dbReference>
<evidence type="ECO:0000259" key="17">
    <source>
        <dbReference type="Pfam" id="PF08544"/>
    </source>
</evidence>
<gene>
    <name evidence="18" type="ORF">AMS68_004363</name>
</gene>
<sequence length="441" mass="47523">MSASHAVSAPGKVLVAGGYLVLDRAYTGLVFGLSARIHVVITSGSVKDGSPLISVRSPQFDEPSWDYIHQQAAEDGGIEITQSTGTADRPTSRNPFVETTLRYVLSYISKLTNASFGSASLIILADNDYYTTPAELPNGERFHNFRIPLSKVHKTGLGSSAALVTALTAALLQHYLPEFDLKSNGAKQRLHNLAQAAHCAAQGKVGSGFDVASAVFGSCIYRRFSPQILSSLPEPGTDAFATRLVQAVNETDVRWDTEILKNEVVVPKGLRMVMCDVSCGSQTPGMVKKVLAWRVSQPEAANTIWKDLDGANLHLAAELREVAKTSDYTRLTASFDAIRRQIRKMGEGSDVPIEPPAQTRLIDACCKIDGVIGGTVPGAGGYDAIVLLIEDKEQVVSDLQRLFTAWQFGDESGEGKVSMLGVREEMEGVRSEGVSAYSSWI</sequence>
<proteinExistence type="inferred from homology"/>
<keyword evidence="19" id="KW-1185">Reference proteome</keyword>
<evidence type="ECO:0000256" key="9">
    <source>
        <dbReference type="ARBA" id="ARBA00022955"/>
    </source>
</evidence>
<keyword evidence="6" id="KW-0547">Nucleotide-binding</keyword>
<dbReference type="GO" id="GO:0006696">
    <property type="term" value="P:ergosterol biosynthetic process"/>
    <property type="evidence" value="ECO:0007669"/>
    <property type="project" value="TreeGrafter"/>
</dbReference>
<dbReference type="Pfam" id="PF08544">
    <property type="entry name" value="GHMP_kinases_C"/>
    <property type="match status" value="1"/>
</dbReference>
<dbReference type="GO" id="GO:0005524">
    <property type="term" value="F:ATP binding"/>
    <property type="evidence" value="ECO:0007669"/>
    <property type="project" value="UniProtKB-UniRule"/>
</dbReference>
<evidence type="ECO:0000256" key="7">
    <source>
        <dbReference type="ARBA" id="ARBA00022777"/>
    </source>
</evidence>
<evidence type="ECO:0000256" key="4">
    <source>
        <dbReference type="ARBA" id="ARBA00022516"/>
    </source>
</evidence>
<keyword evidence="8" id="KW-0067">ATP-binding</keyword>
<dbReference type="Proteomes" id="UP000503462">
    <property type="component" value="Chromosome 3"/>
</dbReference>
<dbReference type="GO" id="GO:0005777">
    <property type="term" value="C:peroxisome"/>
    <property type="evidence" value="ECO:0007669"/>
    <property type="project" value="TreeGrafter"/>
</dbReference>
<dbReference type="GO" id="GO:0019287">
    <property type="term" value="P:isopentenyl diphosphate biosynthetic process, mevalonate pathway"/>
    <property type="evidence" value="ECO:0007669"/>
    <property type="project" value="UniProtKB-UniRule"/>
</dbReference>
<dbReference type="InterPro" id="IPR020568">
    <property type="entry name" value="Ribosomal_Su5_D2-typ_SF"/>
</dbReference>